<dbReference type="FunFam" id="1.20.1250.20:FF:000218">
    <property type="entry name" value="facilitated trehalose transporter Tret1"/>
    <property type="match status" value="1"/>
</dbReference>
<feature type="transmembrane region" description="Helical" evidence="8">
    <location>
        <begin position="58"/>
        <end position="80"/>
    </location>
</feature>
<dbReference type="InterPro" id="IPR005828">
    <property type="entry name" value="MFS_sugar_transport-like"/>
</dbReference>
<dbReference type="InterPro" id="IPR020846">
    <property type="entry name" value="MFS_dom"/>
</dbReference>
<evidence type="ECO:0000256" key="1">
    <source>
        <dbReference type="ARBA" id="ARBA00004651"/>
    </source>
</evidence>
<evidence type="ECO:0000256" key="8">
    <source>
        <dbReference type="SAM" id="Phobius"/>
    </source>
</evidence>
<dbReference type="Gene3D" id="1.20.1250.20">
    <property type="entry name" value="MFS general substrate transporter like domains"/>
    <property type="match status" value="1"/>
</dbReference>
<sequence length="475" mass="52352">MQVPHFMRSTRYKQYFCSLSATLLTTSMYMFVIWPSPSIPLLTSPNSPIGVQLTKEEVSWVVSVKSLGMIPGAFLTGVLMDRFGRRKSLILGGLLLFLPWIIIILFASLPMLILSRALSGVGAALVSGTVSIYIGEISQKDIRGRLAAIPSLGTVIAAIVILAVGPFVSFMTLAFICAVPSTIFCATCYFLPESPYYLVKIKQREAAYEVLRTLSKTTNTGSWLSEIETTVEKDESCQLKIKHLFLERNYRKSLGFVLAVKTLQQFCGLYAINAYLQTIMQESKTSLSPETSSVIFAAIQIPCVFLSIYLVDKVGRRPLLVVSSAGCAVALIGEGIYFYLLDTQKVDLSSVYFLPLLCLILYFIMVSVGIVHLLYVISGELFTTNVKKVGGSLIAFYSGLLSFVSLKIFSPVAAAWGVYTMFWIFAGVCILGVFFGLFILPETKGKSFDEIQTMLLEKRKGVNVLTENVTTVNDC</sequence>
<protein>
    <recommendedName>
        <fullName evidence="9">Major facilitator superfamily (MFS) profile domain-containing protein</fullName>
    </recommendedName>
</protein>
<keyword evidence="3" id="KW-1003">Cell membrane</keyword>
<feature type="transmembrane region" description="Helical" evidence="8">
    <location>
        <begin position="352"/>
        <end position="377"/>
    </location>
</feature>
<evidence type="ECO:0000256" key="7">
    <source>
        <dbReference type="ARBA" id="ARBA00023136"/>
    </source>
</evidence>
<evidence type="ECO:0000313" key="11">
    <source>
        <dbReference type="Proteomes" id="UP001353858"/>
    </source>
</evidence>
<dbReference type="AlphaFoldDB" id="A0AAN7PSH2"/>
<dbReference type="GO" id="GO:0022857">
    <property type="term" value="F:transmembrane transporter activity"/>
    <property type="evidence" value="ECO:0007669"/>
    <property type="project" value="InterPro"/>
</dbReference>
<dbReference type="Proteomes" id="UP001353858">
    <property type="component" value="Unassembled WGS sequence"/>
</dbReference>
<organism evidence="10 11">
    <name type="scientific">Aquatica leii</name>
    <dbReference type="NCBI Taxonomy" id="1421715"/>
    <lineage>
        <taxon>Eukaryota</taxon>
        <taxon>Metazoa</taxon>
        <taxon>Ecdysozoa</taxon>
        <taxon>Arthropoda</taxon>
        <taxon>Hexapoda</taxon>
        <taxon>Insecta</taxon>
        <taxon>Pterygota</taxon>
        <taxon>Neoptera</taxon>
        <taxon>Endopterygota</taxon>
        <taxon>Coleoptera</taxon>
        <taxon>Polyphaga</taxon>
        <taxon>Elateriformia</taxon>
        <taxon>Elateroidea</taxon>
        <taxon>Lampyridae</taxon>
        <taxon>Luciolinae</taxon>
        <taxon>Aquatica</taxon>
    </lineage>
</organism>
<feature type="transmembrane region" description="Helical" evidence="8">
    <location>
        <begin position="389"/>
        <end position="410"/>
    </location>
</feature>
<dbReference type="InterPro" id="IPR005829">
    <property type="entry name" value="Sugar_transporter_CS"/>
</dbReference>
<feature type="transmembrane region" description="Helical" evidence="8">
    <location>
        <begin position="170"/>
        <end position="192"/>
    </location>
</feature>
<feature type="transmembrane region" description="Helical" evidence="8">
    <location>
        <begin position="113"/>
        <end position="134"/>
    </location>
</feature>
<feature type="transmembrane region" description="Helical" evidence="8">
    <location>
        <begin position="254"/>
        <end position="272"/>
    </location>
</feature>
<evidence type="ECO:0000313" key="10">
    <source>
        <dbReference type="EMBL" id="KAK4874657.1"/>
    </source>
</evidence>
<keyword evidence="5 8" id="KW-0812">Transmembrane</keyword>
<keyword evidence="4" id="KW-0762">Sugar transport</keyword>
<gene>
    <name evidence="10" type="ORF">RN001_014017</name>
</gene>
<comment type="caution">
    <text evidence="10">The sequence shown here is derived from an EMBL/GenBank/DDBJ whole genome shotgun (WGS) entry which is preliminary data.</text>
</comment>
<dbReference type="EMBL" id="JARPUR010000006">
    <property type="protein sequence ID" value="KAK4874657.1"/>
    <property type="molecule type" value="Genomic_DNA"/>
</dbReference>
<feature type="transmembrane region" description="Helical" evidence="8">
    <location>
        <begin position="292"/>
        <end position="311"/>
    </location>
</feature>
<feature type="transmembrane region" description="Helical" evidence="8">
    <location>
        <begin position="12"/>
        <end position="34"/>
    </location>
</feature>
<reference evidence="11" key="1">
    <citation type="submission" date="2023-01" db="EMBL/GenBank/DDBJ databases">
        <title>Key to firefly adult light organ development and bioluminescence: homeobox transcription factors regulate luciferase expression and transportation to peroxisome.</title>
        <authorList>
            <person name="Fu X."/>
        </authorList>
    </citation>
    <scope>NUCLEOTIDE SEQUENCE [LARGE SCALE GENOMIC DNA]</scope>
</reference>
<evidence type="ECO:0000256" key="4">
    <source>
        <dbReference type="ARBA" id="ARBA00022597"/>
    </source>
</evidence>
<dbReference type="GO" id="GO:0005886">
    <property type="term" value="C:plasma membrane"/>
    <property type="evidence" value="ECO:0007669"/>
    <property type="project" value="UniProtKB-SubCell"/>
</dbReference>
<dbReference type="InterPro" id="IPR036259">
    <property type="entry name" value="MFS_trans_sf"/>
</dbReference>
<evidence type="ECO:0000259" key="9">
    <source>
        <dbReference type="PROSITE" id="PS50850"/>
    </source>
</evidence>
<evidence type="ECO:0000256" key="2">
    <source>
        <dbReference type="ARBA" id="ARBA00022448"/>
    </source>
</evidence>
<dbReference type="PROSITE" id="PS00216">
    <property type="entry name" value="SUGAR_TRANSPORT_1"/>
    <property type="match status" value="2"/>
</dbReference>
<feature type="domain" description="Major facilitator superfamily (MFS) profile" evidence="9">
    <location>
        <begin position="15"/>
        <end position="444"/>
    </location>
</feature>
<feature type="transmembrane region" description="Helical" evidence="8">
    <location>
        <begin position="318"/>
        <end position="340"/>
    </location>
</feature>
<comment type="subcellular location">
    <subcellularLocation>
        <location evidence="1">Cell membrane</location>
        <topology evidence="1">Multi-pass membrane protein</topology>
    </subcellularLocation>
</comment>
<dbReference type="PROSITE" id="PS50850">
    <property type="entry name" value="MFS"/>
    <property type="match status" value="1"/>
</dbReference>
<evidence type="ECO:0000256" key="5">
    <source>
        <dbReference type="ARBA" id="ARBA00022692"/>
    </source>
</evidence>
<name>A0AAN7PSH2_9COLE</name>
<evidence type="ECO:0000256" key="6">
    <source>
        <dbReference type="ARBA" id="ARBA00022989"/>
    </source>
</evidence>
<evidence type="ECO:0000256" key="3">
    <source>
        <dbReference type="ARBA" id="ARBA00022475"/>
    </source>
</evidence>
<proteinExistence type="predicted"/>
<feature type="transmembrane region" description="Helical" evidence="8">
    <location>
        <begin position="146"/>
        <end position="164"/>
    </location>
</feature>
<feature type="transmembrane region" description="Helical" evidence="8">
    <location>
        <begin position="89"/>
        <end position="107"/>
    </location>
</feature>
<accession>A0AAN7PSH2</accession>
<feature type="transmembrane region" description="Helical" evidence="8">
    <location>
        <begin position="416"/>
        <end position="440"/>
    </location>
</feature>
<dbReference type="InterPro" id="IPR050549">
    <property type="entry name" value="MFS_Trehalose_Transporter"/>
</dbReference>
<dbReference type="PANTHER" id="PTHR48021">
    <property type="match status" value="1"/>
</dbReference>
<dbReference type="PANTHER" id="PTHR48021:SF1">
    <property type="entry name" value="GH07001P-RELATED"/>
    <property type="match status" value="1"/>
</dbReference>
<keyword evidence="7 8" id="KW-0472">Membrane</keyword>
<dbReference type="Pfam" id="PF00083">
    <property type="entry name" value="Sugar_tr"/>
    <property type="match status" value="1"/>
</dbReference>
<dbReference type="SUPFAM" id="SSF103473">
    <property type="entry name" value="MFS general substrate transporter"/>
    <property type="match status" value="1"/>
</dbReference>
<keyword evidence="11" id="KW-1185">Reference proteome</keyword>
<keyword evidence="2" id="KW-0813">Transport</keyword>
<keyword evidence="6 8" id="KW-1133">Transmembrane helix</keyword>